<organism evidence="6 7">
    <name type="scientific">Orchesella cincta</name>
    <name type="common">Springtail</name>
    <name type="synonym">Podura cincta</name>
    <dbReference type="NCBI Taxonomy" id="48709"/>
    <lineage>
        <taxon>Eukaryota</taxon>
        <taxon>Metazoa</taxon>
        <taxon>Ecdysozoa</taxon>
        <taxon>Arthropoda</taxon>
        <taxon>Hexapoda</taxon>
        <taxon>Collembola</taxon>
        <taxon>Entomobryomorpha</taxon>
        <taxon>Entomobryoidea</taxon>
        <taxon>Orchesellidae</taxon>
        <taxon>Orchesellinae</taxon>
        <taxon>Orchesella</taxon>
    </lineage>
</organism>
<feature type="domain" description="C2H2-type" evidence="5">
    <location>
        <begin position="115"/>
        <end position="145"/>
    </location>
</feature>
<evidence type="ECO:0000313" key="7">
    <source>
        <dbReference type="Proteomes" id="UP000094527"/>
    </source>
</evidence>
<dbReference type="PANTHER" id="PTHR22970:SF14">
    <property type="entry name" value="AT-RICH INTERACTIVE DOMAIN-CONTAINING PROTEIN 2"/>
    <property type="match status" value="1"/>
</dbReference>
<keyword evidence="4" id="KW-0479">Metal-binding</keyword>
<dbReference type="PROSITE" id="PS00028">
    <property type="entry name" value="ZINC_FINGER_C2H2_1"/>
    <property type="match status" value="1"/>
</dbReference>
<evidence type="ECO:0000256" key="3">
    <source>
        <dbReference type="ARBA" id="ARBA00023242"/>
    </source>
</evidence>
<protein>
    <submittedName>
        <fullName evidence="6">SWI/SNF nucleosome remodeling complex component</fullName>
    </submittedName>
</protein>
<dbReference type="STRING" id="48709.A0A1D2MF93"/>
<comment type="caution">
    <text evidence="6">The sequence shown here is derived from an EMBL/GenBank/DDBJ whole genome shotgun (WGS) entry which is preliminary data.</text>
</comment>
<reference evidence="6 7" key="1">
    <citation type="journal article" date="2016" name="Genome Biol. Evol.">
        <title>Gene Family Evolution Reflects Adaptation to Soil Environmental Stressors in the Genome of the Collembolan Orchesella cincta.</title>
        <authorList>
            <person name="Faddeeva-Vakhrusheva A."/>
            <person name="Derks M.F."/>
            <person name="Anvar S.Y."/>
            <person name="Agamennone V."/>
            <person name="Suring W."/>
            <person name="Smit S."/>
            <person name="van Straalen N.M."/>
            <person name="Roelofs D."/>
        </authorList>
    </citation>
    <scope>NUCLEOTIDE SEQUENCE [LARGE SCALE GENOMIC DNA]</scope>
    <source>
        <tissue evidence="6">Mixed pool</tissue>
    </source>
</reference>
<evidence type="ECO:0000256" key="2">
    <source>
        <dbReference type="ARBA" id="ARBA00023163"/>
    </source>
</evidence>
<keyword evidence="4" id="KW-0863">Zinc-finger</keyword>
<dbReference type="EMBL" id="LJIJ01001452">
    <property type="protein sequence ID" value="ODM91680.1"/>
    <property type="molecule type" value="Genomic_DNA"/>
</dbReference>
<dbReference type="PANTHER" id="PTHR22970">
    <property type="entry name" value="AT-RICH INTERACTIVE DOMAIN-CONTAINING PROTEIN 2"/>
    <property type="match status" value="1"/>
</dbReference>
<sequence>MFSYNLVHPIHHRYNSLRDVAAVVYGTPSDDKPIINGYLKTLTRNGISEVVSMHQRIVLPVFGNNKVERTFTLQTDNPKQNTVTLTFTGLPVPATPTVGSQKLLSEDELDNVIPYLCEWGDCNSRFLEKKQLRWHFYQTHCPKNGFTEKLSCLWRGKHSSSSPMSCQSPRSIFSLMSHLEEHYSDTALEAALHKRKNKMATSVAVPGVNLVQEALKQVSATQMETMPEKEDDLTKSIRLTAALALRNLAKDSFEAKRSLKHHESHFVEVAMRGLECSGAISQLLYYLNE</sequence>
<gene>
    <name evidence="6" type="ORF">Ocin01_15004</name>
</gene>
<dbReference type="Proteomes" id="UP000094527">
    <property type="component" value="Unassembled WGS sequence"/>
</dbReference>
<evidence type="ECO:0000256" key="4">
    <source>
        <dbReference type="PROSITE-ProRule" id="PRU00042"/>
    </source>
</evidence>
<evidence type="ECO:0000259" key="5">
    <source>
        <dbReference type="PROSITE" id="PS50157"/>
    </source>
</evidence>
<evidence type="ECO:0000256" key="1">
    <source>
        <dbReference type="ARBA" id="ARBA00023015"/>
    </source>
</evidence>
<dbReference type="AlphaFoldDB" id="A0A1D2MF93"/>
<proteinExistence type="predicted"/>
<keyword evidence="1" id="KW-0805">Transcription regulation</keyword>
<keyword evidence="7" id="KW-1185">Reference proteome</keyword>
<name>A0A1D2MF93_ORCCI</name>
<dbReference type="PROSITE" id="PS50157">
    <property type="entry name" value="ZINC_FINGER_C2H2_2"/>
    <property type="match status" value="1"/>
</dbReference>
<dbReference type="GO" id="GO:0008270">
    <property type="term" value="F:zinc ion binding"/>
    <property type="evidence" value="ECO:0007669"/>
    <property type="project" value="UniProtKB-KW"/>
</dbReference>
<accession>A0A1D2MF93</accession>
<dbReference type="InterPro" id="IPR052406">
    <property type="entry name" value="Chromatin_Remodeling_Comp"/>
</dbReference>
<keyword evidence="2" id="KW-0804">Transcription</keyword>
<dbReference type="InterPro" id="IPR013087">
    <property type="entry name" value="Znf_C2H2_type"/>
</dbReference>
<keyword evidence="3" id="KW-0539">Nucleus</keyword>
<keyword evidence="4" id="KW-0862">Zinc</keyword>
<evidence type="ECO:0000313" key="6">
    <source>
        <dbReference type="EMBL" id="ODM91680.1"/>
    </source>
</evidence>